<name>A0A6L2Q3J1_COPFO</name>
<dbReference type="PANTHER" id="PTHR39069:SF8">
    <property type="entry name" value="FI17111P1"/>
    <property type="match status" value="1"/>
</dbReference>
<dbReference type="PANTHER" id="PTHR39069">
    <property type="entry name" value="ECDYSONE-INDUCIBLE GENE E1, ISOFORM A"/>
    <property type="match status" value="1"/>
</dbReference>
<feature type="domain" description="EGF-like" evidence="1">
    <location>
        <begin position="370"/>
        <end position="399"/>
    </location>
</feature>
<feature type="domain" description="EGF-like" evidence="1">
    <location>
        <begin position="486"/>
        <end position="534"/>
    </location>
</feature>
<dbReference type="EMBL" id="BLKM01000841">
    <property type="protein sequence ID" value="GFG38974.1"/>
    <property type="molecule type" value="Genomic_DNA"/>
</dbReference>
<dbReference type="OrthoDB" id="504708at2759"/>
<feature type="domain" description="EGF-like" evidence="1">
    <location>
        <begin position="37"/>
        <end position="74"/>
    </location>
</feature>
<dbReference type="AlphaFoldDB" id="A0A6L2Q3J1"/>
<dbReference type="InterPro" id="IPR006149">
    <property type="entry name" value="EB_dom"/>
</dbReference>
<dbReference type="SMART" id="SM00181">
    <property type="entry name" value="EGF"/>
    <property type="match status" value="6"/>
</dbReference>
<proteinExistence type="predicted"/>
<protein>
    <recommendedName>
        <fullName evidence="1">EGF-like domain-containing protein</fullName>
    </recommendedName>
</protein>
<reference evidence="3" key="1">
    <citation type="submission" date="2020-01" db="EMBL/GenBank/DDBJ databases">
        <title>Draft genome sequence of the Termite Coptotermes fromosanus.</title>
        <authorList>
            <person name="Itakura S."/>
            <person name="Yosikawa Y."/>
            <person name="Umezawa K."/>
        </authorList>
    </citation>
    <scope>NUCLEOTIDE SEQUENCE [LARGE SCALE GENOMIC DNA]</scope>
</reference>
<feature type="domain" description="EGF-like" evidence="1">
    <location>
        <begin position="118"/>
        <end position="166"/>
    </location>
</feature>
<feature type="domain" description="EGF-like" evidence="1">
    <location>
        <begin position="408"/>
        <end position="446"/>
    </location>
</feature>
<evidence type="ECO:0000259" key="1">
    <source>
        <dbReference type="SMART" id="SM00181"/>
    </source>
</evidence>
<dbReference type="Pfam" id="PF01683">
    <property type="entry name" value="EB"/>
    <property type="match status" value="4"/>
</dbReference>
<sequence>MLRGILRRFEENFEEDASVSVRCVLPAICSAVLLGPPCNEPAAACFENAKCDTDTNICVCDDFFVMSGDWTKCLPVAATPYASACEEDSQCSVRMGQGASCSAGNCVCIDGFHYLHGICHKSSGYGEICDHDDDCYGAFSYESMSCSENKCGCSDGYYLVGRSYCRRMGKVGEECVFDMDCKFEGAYCDENVCAFKAQRDEKLLSSTGNSLFQNPADLNTESPTIQLGDACETSDECLVATNNSECYGKICVCELGYSNFSGVCQSDLGEFCSEAGNVSYIDKAECRGNVTRCRAPYIITENNRICRIGRLYGEQCQVPEQCMFSGDHAECIAVGNKNLCQCAAGYHFVDELNLCLETKGVGQLCDHSYECAVTSGNVHCVNSACACLEGFHETRGDCIPDVEALNDPCLDTSDCISVIANSSCVSGICQCNRGYFADKTTNTSCLIGIGGPCADDSECNAVKSSFCKVTVCACDNSTTPSTENNMCLKVAEVFGEECEEHSQCYNALGSEGSACIEGKCACKENYHFRNQLCRKKRVLGEPCEQNSQCYLTSNETHKVECRNGLCLCGYAYTQTEDLDCKSVGAELSYADGRTDRYYEAKECFSLSAKAPNAAFKKSVYFLIIFGS</sequence>
<keyword evidence="3" id="KW-1185">Reference proteome</keyword>
<feature type="domain" description="EGF-like" evidence="1">
    <location>
        <begin position="315"/>
        <end position="356"/>
    </location>
</feature>
<dbReference type="InParanoid" id="A0A6L2Q3J1"/>
<dbReference type="InterPro" id="IPR000742">
    <property type="entry name" value="EGF"/>
</dbReference>
<comment type="caution">
    <text evidence="2">The sequence shown here is derived from an EMBL/GenBank/DDBJ whole genome shotgun (WGS) entry which is preliminary data.</text>
</comment>
<accession>A0A6L2Q3J1</accession>
<evidence type="ECO:0000313" key="3">
    <source>
        <dbReference type="Proteomes" id="UP000502823"/>
    </source>
</evidence>
<evidence type="ECO:0000313" key="2">
    <source>
        <dbReference type="EMBL" id="GFG38974.1"/>
    </source>
</evidence>
<gene>
    <name evidence="2" type="ORF">Cfor_07997</name>
</gene>
<organism evidence="2 3">
    <name type="scientific">Coptotermes formosanus</name>
    <name type="common">Formosan subterranean termite</name>
    <dbReference type="NCBI Taxonomy" id="36987"/>
    <lineage>
        <taxon>Eukaryota</taxon>
        <taxon>Metazoa</taxon>
        <taxon>Ecdysozoa</taxon>
        <taxon>Arthropoda</taxon>
        <taxon>Hexapoda</taxon>
        <taxon>Insecta</taxon>
        <taxon>Pterygota</taxon>
        <taxon>Neoptera</taxon>
        <taxon>Polyneoptera</taxon>
        <taxon>Dictyoptera</taxon>
        <taxon>Blattodea</taxon>
        <taxon>Blattoidea</taxon>
        <taxon>Termitoidae</taxon>
        <taxon>Rhinotermitidae</taxon>
        <taxon>Coptotermes</taxon>
    </lineage>
</organism>
<dbReference type="Proteomes" id="UP000502823">
    <property type="component" value="Unassembled WGS sequence"/>
</dbReference>